<feature type="transmembrane region" description="Helical" evidence="1">
    <location>
        <begin position="350"/>
        <end position="375"/>
    </location>
</feature>
<feature type="transmembrane region" description="Helical" evidence="1">
    <location>
        <begin position="232"/>
        <end position="254"/>
    </location>
</feature>
<keyword evidence="1" id="KW-1133">Transmembrane helix</keyword>
<dbReference type="RefSeq" id="WP_142811564.1">
    <property type="nucleotide sequence ID" value="NZ_CP036282.1"/>
</dbReference>
<dbReference type="EMBL" id="CP036282">
    <property type="protein sequence ID" value="QDL54551.1"/>
    <property type="molecule type" value="Genomic_DNA"/>
</dbReference>
<feature type="transmembrane region" description="Helical" evidence="1">
    <location>
        <begin position="318"/>
        <end position="338"/>
    </location>
</feature>
<evidence type="ECO:0000256" key="1">
    <source>
        <dbReference type="SAM" id="Phobius"/>
    </source>
</evidence>
<feature type="transmembrane region" description="Helical" evidence="1">
    <location>
        <begin position="112"/>
        <end position="136"/>
    </location>
</feature>
<keyword evidence="1" id="KW-0472">Membrane</keyword>
<reference evidence="3" key="2">
    <citation type="journal article" date="2020" name="Int. J. Syst. Evol. Microbiol.">
        <title>Genomic insights into a novel species Rhodoferax aquaticus sp. nov., isolated from freshwater.</title>
        <authorList>
            <person name="Li T."/>
            <person name="Zhuo Y."/>
            <person name="Jin C.Z."/>
            <person name="Wu X."/>
            <person name="Ko S.R."/>
            <person name="Jin F.J."/>
            <person name="Ahn C.Y."/>
            <person name="Oh H.M."/>
            <person name="Lee H.G."/>
            <person name="Jin L."/>
        </authorList>
    </citation>
    <scope>NUCLEOTIDE SEQUENCE [LARGE SCALE GENOMIC DNA]</scope>
    <source>
        <strain evidence="3">Gr-4</strain>
    </source>
</reference>
<protein>
    <recommendedName>
        <fullName evidence="4">O-antigen ligase domain-containing protein</fullName>
    </recommendedName>
</protein>
<gene>
    <name evidence="2" type="ORF">EXZ61_10450</name>
</gene>
<dbReference type="Proteomes" id="UP000317365">
    <property type="component" value="Chromosome"/>
</dbReference>
<feature type="transmembrane region" description="Helical" evidence="1">
    <location>
        <begin position="195"/>
        <end position="220"/>
    </location>
</feature>
<feature type="transmembrane region" description="Helical" evidence="1">
    <location>
        <begin position="12"/>
        <end position="43"/>
    </location>
</feature>
<proteinExistence type="predicted"/>
<reference evidence="3" key="1">
    <citation type="submission" date="2019-02" db="EMBL/GenBank/DDBJ databases">
        <title>Complete genome sequence of Rhodoferax sp. Gr-4.</title>
        <authorList>
            <person name="Jin L."/>
        </authorList>
    </citation>
    <scope>NUCLEOTIDE SEQUENCE [LARGE SCALE GENOMIC DNA]</scope>
    <source>
        <strain evidence="3">Gr-4</strain>
    </source>
</reference>
<evidence type="ECO:0000313" key="3">
    <source>
        <dbReference type="Proteomes" id="UP000317365"/>
    </source>
</evidence>
<organism evidence="2 3">
    <name type="scientific">Rhodoferax aquaticus</name>
    <dbReference type="NCBI Taxonomy" id="2527691"/>
    <lineage>
        <taxon>Bacteria</taxon>
        <taxon>Pseudomonadati</taxon>
        <taxon>Pseudomonadota</taxon>
        <taxon>Betaproteobacteria</taxon>
        <taxon>Burkholderiales</taxon>
        <taxon>Comamonadaceae</taxon>
        <taxon>Rhodoferax</taxon>
    </lineage>
</organism>
<evidence type="ECO:0000313" key="2">
    <source>
        <dbReference type="EMBL" id="QDL54551.1"/>
    </source>
</evidence>
<sequence length="387" mass="43679">MAKISIGVHILFLVNILLASVCIFAPTIPIVFPLYLGVVTWLAARKEIVLNGKVLLSYFVCAMFASSSFVLNIGSENTSSLSFFYFLLLYLPFIFDVQLLKSERFALIFSQLMLVVATFTLLQFLLQQVGFGYYYIGDFLPDDFLLIGYAPLYEYPFGSGIFKPNGFFLLEPSFLSQFMALGLVVEFYSKRRYHFILIFVVALLLSQSGTGILIVSGLIVQEFFRAKTDNKIKFFVSIVMLSIFILPFISLDFYASRATELGVEDSSAFIRFVAPFVHVSYLFDNASLGDIAFGFGPGSSSRVYFSTEANHLFSTKSAIEYGVFFLLAIHVYVLVFIFKRIESNFRLPLFVFVFLASGSLLQPITIVSMFLFQFVSVPGTRPKFNIF</sequence>
<name>A0A515EPG0_9BURK</name>
<accession>A0A515EPG0</accession>
<feature type="transmembrane region" description="Helical" evidence="1">
    <location>
        <begin position="167"/>
        <end position="188"/>
    </location>
</feature>
<dbReference type="KEGG" id="rhg:EXZ61_10450"/>
<feature type="transmembrane region" description="Helical" evidence="1">
    <location>
        <begin position="55"/>
        <end position="75"/>
    </location>
</feature>
<keyword evidence="3" id="KW-1185">Reference proteome</keyword>
<keyword evidence="1" id="KW-0812">Transmembrane</keyword>
<dbReference type="AlphaFoldDB" id="A0A515EPG0"/>
<feature type="transmembrane region" description="Helical" evidence="1">
    <location>
        <begin position="81"/>
        <end position="100"/>
    </location>
</feature>
<evidence type="ECO:0008006" key="4">
    <source>
        <dbReference type="Google" id="ProtNLM"/>
    </source>
</evidence>